<gene>
    <name evidence="9" type="ORF">H1R19_18140</name>
</gene>
<dbReference type="RefSeq" id="WP_188328781.1">
    <property type="nucleotide sequence ID" value="NZ_CP059491.1"/>
</dbReference>
<dbReference type="AlphaFoldDB" id="A0A7D7QGW8"/>
<evidence type="ECO:0000313" key="10">
    <source>
        <dbReference type="Proteomes" id="UP000515663"/>
    </source>
</evidence>
<evidence type="ECO:0000256" key="1">
    <source>
        <dbReference type="ARBA" id="ARBA00001927"/>
    </source>
</evidence>
<dbReference type="Proteomes" id="UP000515663">
    <property type="component" value="Chromosome"/>
</dbReference>
<dbReference type="InterPro" id="IPR051269">
    <property type="entry name" value="Fe-S_cluster_ET"/>
</dbReference>
<dbReference type="Pfam" id="PF13459">
    <property type="entry name" value="Fer4_15"/>
    <property type="match status" value="1"/>
</dbReference>
<keyword evidence="4 8" id="KW-0249">Electron transport</keyword>
<keyword evidence="6 8" id="KW-0411">Iron-sulfur</keyword>
<evidence type="ECO:0000256" key="7">
    <source>
        <dbReference type="ARBA" id="ARBA00023291"/>
    </source>
</evidence>
<proteinExistence type="predicted"/>
<dbReference type="SUPFAM" id="SSF54862">
    <property type="entry name" value="4Fe-4S ferredoxins"/>
    <property type="match status" value="1"/>
</dbReference>
<dbReference type="InterPro" id="IPR001080">
    <property type="entry name" value="3Fe4S_ferredoxin"/>
</dbReference>
<name>A0A7D7QGW8_9ACTN</name>
<keyword evidence="10" id="KW-1185">Reference proteome</keyword>
<dbReference type="EMBL" id="CP059491">
    <property type="protein sequence ID" value="QMT00784.1"/>
    <property type="molecule type" value="Genomic_DNA"/>
</dbReference>
<reference evidence="10" key="1">
    <citation type="submission" date="2020-07" db="EMBL/GenBank/DDBJ databases">
        <title>novel species isolated from the respiratory tract of Marmot.</title>
        <authorList>
            <person name="Zhang G."/>
        </authorList>
    </citation>
    <scope>NUCLEOTIDE SEQUENCE [LARGE SCALE GENOMIC DNA]</scope>
    <source>
        <strain evidence="10">686</strain>
    </source>
</reference>
<accession>A0A7D7QGW8</accession>
<dbReference type="Gene3D" id="3.30.70.20">
    <property type="match status" value="1"/>
</dbReference>
<keyword evidence="3 8" id="KW-0479">Metal-binding</keyword>
<dbReference type="PANTHER" id="PTHR36923">
    <property type="entry name" value="FERREDOXIN"/>
    <property type="match status" value="1"/>
</dbReference>
<evidence type="ECO:0000256" key="3">
    <source>
        <dbReference type="ARBA" id="ARBA00022723"/>
    </source>
</evidence>
<evidence type="ECO:0000256" key="8">
    <source>
        <dbReference type="RuleBase" id="RU368020"/>
    </source>
</evidence>
<comment type="function">
    <text evidence="8">Ferredoxins are iron-sulfur proteins that transfer electrons in a wide variety of metabolic reactions.</text>
</comment>
<dbReference type="GO" id="GO:0051538">
    <property type="term" value="F:3 iron, 4 sulfur cluster binding"/>
    <property type="evidence" value="ECO:0007669"/>
    <property type="project" value="UniProtKB-KW"/>
</dbReference>
<keyword evidence="2 8" id="KW-0813">Transport</keyword>
<comment type="cofactor">
    <cofactor evidence="1">
        <name>[3Fe-4S] cluster</name>
        <dbReference type="ChEBI" id="CHEBI:21137"/>
    </cofactor>
</comment>
<evidence type="ECO:0000256" key="2">
    <source>
        <dbReference type="ARBA" id="ARBA00022448"/>
    </source>
</evidence>
<evidence type="ECO:0000313" key="9">
    <source>
        <dbReference type="EMBL" id="QMT00784.1"/>
    </source>
</evidence>
<keyword evidence="7" id="KW-0003">3Fe-4S</keyword>
<evidence type="ECO:0000256" key="4">
    <source>
        <dbReference type="ARBA" id="ARBA00022982"/>
    </source>
</evidence>
<keyword evidence="5 8" id="KW-0408">Iron</keyword>
<evidence type="ECO:0000256" key="6">
    <source>
        <dbReference type="ARBA" id="ARBA00023014"/>
    </source>
</evidence>
<dbReference type="PANTHER" id="PTHR36923:SF3">
    <property type="entry name" value="FERREDOXIN"/>
    <property type="match status" value="1"/>
</dbReference>
<dbReference type="PRINTS" id="PR00352">
    <property type="entry name" value="3FE4SFRDOXIN"/>
</dbReference>
<protein>
    <recommendedName>
        <fullName evidence="8">Ferredoxin</fullName>
    </recommendedName>
</protein>
<sequence length="66" mass="7381">MRVEVDLDLCQGHGMCELEAPDVFAARMDHVEILDADPDESRRAEVEAAVQYCPTQALRIVEDPNP</sequence>
<evidence type="ECO:0000256" key="5">
    <source>
        <dbReference type="ARBA" id="ARBA00023004"/>
    </source>
</evidence>
<organism evidence="9 10">
    <name type="scientific">Gordonia jinghuaiqii</name>
    <dbReference type="NCBI Taxonomy" id="2758710"/>
    <lineage>
        <taxon>Bacteria</taxon>
        <taxon>Bacillati</taxon>
        <taxon>Actinomycetota</taxon>
        <taxon>Actinomycetes</taxon>
        <taxon>Mycobacteriales</taxon>
        <taxon>Gordoniaceae</taxon>
        <taxon>Gordonia</taxon>
    </lineage>
</organism>
<dbReference type="GO" id="GO:0005506">
    <property type="term" value="F:iron ion binding"/>
    <property type="evidence" value="ECO:0007669"/>
    <property type="project" value="UniProtKB-UniRule"/>
</dbReference>
<dbReference type="KEGG" id="gji:H1R19_18140"/>
<dbReference type="GO" id="GO:0009055">
    <property type="term" value="F:electron transfer activity"/>
    <property type="evidence" value="ECO:0007669"/>
    <property type="project" value="UniProtKB-UniRule"/>
</dbReference>